<accession>A0A177YAX5</accession>
<keyword evidence="2" id="KW-0732">Signal</keyword>
<dbReference type="Proteomes" id="UP000077519">
    <property type="component" value="Unassembled WGS sequence"/>
</dbReference>
<dbReference type="GO" id="GO:0050482">
    <property type="term" value="P:arachidonate secretion"/>
    <property type="evidence" value="ECO:0007669"/>
    <property type="project" value="InterPro"/>
</dbReference>
<organism evidence="3 4">
    <name type="scientific">Rhodococcoides kyotonense</name>
    <dbReference type="NCBI Taxonomy" id="398843"/>
    <lineage>
        <taxon>Bacteria</taxon>
        <taxon>Bacillati</taxon>
        <taxon>Actinomycetota</taxon>
        <taxon>Actinomycetes</taxon>
        <taxon>Mycobacteriales</taxon>
        <taxon>Nocardiaceae</taxon>
        <taxon>Rhodococcoides</taxon>
    </lineage>
</organism>
<gene>
    <name evidence="3" type="ORF">A3K89_07730</name>
</gene>
<keyword evidence="1" id="KW-0472">Membrane</keyword>
<feature type="transmembrane region" description="Helical" evidence="1">
    <location>
        <begin position="178"/>
        <end position="200"/>
    </location>
</feature>
<dbReference type="AlphaFoldDB" id="A0A177YAX5"/>
<sequence length="207" mass="21081">MTARAKIAIGALLTTVGLGASIGLPTAAASDAHTSAVSVAIDALTANDAVLAAGRVPTGFRTMFYEPAVENGVLVNPTGECSSPIPLPREFDTACKAHDLGYDLIRYGAATGDPAATRLREDLDASLRTSLHDSCRVRDGIGSRSVCYLMSDVASAAVDFNSWRQGYGNPGPEPALPFLLAGTLVAAGAAAASTAAAVVARRAKAHA</sequence>
<evidence type="ECO:0000256" key="2">
    <source>
        <dbReference type="SAM" id="SignalP"/>
    </source>
</evidence>
<proteinExistence type="predicted"/>
<name>A0A177YAX5_9NOCA</name>
<protein>
    <recommendedName>
        <fullName evidence="5">Phospholipase A2</fullName>
    </recommendedName>
</protein>
<dbReference type="GO" id="GO:0006644">
    <property type="term" value="P:phospholipid metabolic process"/>
    <property type="evidence" value="ECO:0007669"/>
    <property type="project" value="InterPro"/>
</dbReference>
<keyword evidence="1" id="KW-1133">Transmembrane helix</keyword>
<evidence type="ECO:0000313" key="4">
    <source>
        <dbReference type="Proteomes" id="UP000077519"/>
    </source>
</evidence>
<keyword evidence="1" id="KW-0812">Transmembrane</keyword>
<dbReference type="RefSeq" id="WP_068428425.1">
    <property type="nucleotide sequence ID" value="NZ_LVHI01000023.1"/>
</dbReference>
<feature type="signal peptide" evidence="2">
    <location>
        <begin position="1"/>
        <end position="20"/>
    </location>
</feature>
<evidence type="ECO:0008006" key="5">
    <source>
        <dbReference type="Google" id="ProtNLM"/>
    </source>
</evidence>
<reference evidence="3 4" key="1">
    <citation type="submission" date="2016-03" db="EMBL/GenBank/DDBJ databases">
        <title>Genome sequence of Rhodococcus kyotonensis KB10.</title>
        <authorList>
            <person name="Jeong H."/>
            <person name="Hong C.E."/>
            <person name="Jo S.H."/>
            <person name="Park J.M."/>
        </authorList>
    </citation>
    <scope>NUCLEOTIDE SEQUENCE [LARGE SCALE GENOMIC DNA]</scope>
    <source>
        <strain evidence="3 4">KB10</strain>
    </source>
</reference>
<evidence type="ECO:0000313" key="3">
    <source>
        <dbReference type="EMBL" id="OAK52675.1"/>
    </source>
</evidence>
<dbReference type="Gene3D" id="1.20.90.10">
    <property type="entry name" value="Phospholipase A2 domain"/>
    <property type="match status" value="1"/>
</dbReference>
<evidence type="ECO:0000256" key="1">
    <source>
        <dbReference type="SAM" id="Phobius"/>
    </source>
</evidence>
<comment type="caution">
    <text evidence="3">The sequence shown here is derived from an EMBL/GenBank/DDBJ whole genome shotgun (WGS) entry which is preliminary data.</text>
</comment>
<feature type="chain" id="PRO_5039354041" description="Phospholipase A2" evidence="2">
    <location>
        <begin position="21"/>
        <end position="207"/>
    </location>
</feature>
<dbReference type="EMBL" id="LVHI01000023">
    <property type="protein sequence ID" value="OAK52675.1"/>
    <property type="molecule type" value="Genomic_DNA"/>
</dbReference>
<dbReference type="SUPFAM" id="SSF48619">
    <property type="entry name" value="Phospholipase A2, PLA2"/>
    <property type="match status" value="1"/>
</dbReference>
<dbReference type="InterPro" id="IPR036444">
    <property type="entry name" value="PLipase_A2_dom_sf"/>
</dbReference>
<keyword evidence="4" id="KW-1185">Reference proteome</keyword>
<dbReference type="GO" id="GO:0004623">
    <property type="term" value="F:phospholipase A2 activity"/>
    <property type="evidence" value="ECO:0007669"/>
    <property type="project" value="InterPro"/>
</dbReference>